<protein>
    <submittedName>
        <fullName evidence="3">Uncharacterized protein</fullName>
    </submittedName>
</protein>
<evidence type="ECO:0000256" key="1">
    <source>
        <dbReference type="SAM" id="Coils"/>
    </source>
</evidence>
<feature type="region of interest" description="Disordered" evidence="2">
    <location>
        <begin position="357"/>
        <end position="380"/>
    </location>
</feature>
<feature type="coiled-coil region" evidence="1">
    <location>
        <begin position="9"/>
        <end position="130"/>
    </location>
</feature>
<name>A0A8J4ARL8_9CHLO</name>
<evidence type="ECO:0000256" key="2">
    <source>
        <dbReference type="SAM" id="MobiDB-lite"/>
    </source>
</evidence>
<keyword evidence="4" id="KW-1185">Reference proteome</keyword>
<dbReference type="AlphaFoldDB" id="A0A8J4ARL8"/>
<dbReference type="EMBL" id="BNCO01000003">
    <property type="protein sequence ID" value="GIL46343.1"/>
    <property type="molecule type" value="Genomic_DNA"/>
</dbReference>
<organism evidence="3 4">
    <name type="scientific">Volvox africanus</name>
    <dbReference type="NCBI Taxonomy" id="51714"/>
    <lineage>
        <taxon>Eukaryota</taxon>
        <taxon>Viridiplantae</taxon>
        <taxon>Chlorophyta</taxon>
        <taxon>core chlorophytes</taxon>
        <taxon>Chlorophyceae</taxon>
        <taxon>CS clade</taxon>
        <taxon>Chlamydomonadales</taxon>
        <taxon>Volvocaceae</taxon>
        <taxon>Volvox</taxon>
    </lineage>
</organism>
<feature type="region of interest" description="Disordered" evidence="2">
    <location>
        <begin position="480"/>
        <end position="523"/>
    </location>
</feature>
<evidence type="ECO:0000313" key="3">
    <source>
        <dbReference type="EMBL" id="GIL46343.1"/>
    </source>
</evidence>
<gene>
    <name evidence="3" type="ORF">Vafri_3345</name>
</gene>
<keyword evidence="1" id="KW-0175">Coiled coil</keyword>
<reference evidence="3" key="1">
    <citation type="journal article" date="2021" name="Proc. Natl. Acad. Sci. U.S.A.">
        <title>Three genomes in the algal genus Volvox reveal the fate of a haploid sex-determining region after a transition to homothallism.</title>
        <authorList>
            <person name="Yamamoto K."/>
            <person name="Hamaji T."/>
            <person name="Kawai-Toyooka H."/>
            <person name="Matsuzaki R."/>
            <person name="Takahashi F."/>
            <person name="Nishimura Y."/>
            <person name="Kawachi M."/>
            <person name="Noguchi H."/>
            <person name="Minakuchi Y."/>
            <person name="Umen J.G."/>
            <person name="Toyoda A."/>
            <person name="Nozaki H."/>
        </authorList>
    </citation>
    <scope>NUCLEOTIDE SEQUENCE</scope>
    <source>
        <strain evidence="3">NIES-3780</strain>
    </source>
</reference>
<proteinExistence type="predicted"/>
<sequence>MFGLGRRHRDHEARRLQALSEELAQVQHTLNEATRRAEKAESEAAFLTSQNRALAAKVHRLAFQRVELQNDKDRVEREKKELQILNLQLDNEARVAKSAKADAWQVTNLKTALRQQAAQHEKKIASIKCRTKAFLTAILPGRNSKPSASLPGGLDDDEVELDDLWDMPLTLTCPSTADVNSRVRDIIGCLYDDTITEDDALVQMMALTQSLIPRSGSAVATSRGCSPLTTPRRSDGVASAVAKVDAATDAQTVRERHVADVATETPFDMSYVGTPLDISAAPSQGPASPRRLATAAVPVLDLASLVAQAMEEAPLSGRSIASTSFSTAGGPSFTSISQFVLAQPEKLQRLIMRHAAGSGAKSGQSSFVQPRVPQSPYGAGLPSSGVVNAAGVNERFITNSMVEPLTHLNSNGALPARLSLTSRLLGLGSSNIANCTVTLPPAATSTGNSSTTDVISTSGVVVSPSKVTKRSGITGLPKFAKPDGSDKVTKPLQQAGPLLSMPGFRQFSGHDSSPTGRLSAPSDLEADYNELSLGNSSLAVFKPGAGRL</sequence>
<feature type="compositionally biased region" description="Basic and acidic residues" evidence="2">
    <location>
        <begin position="480"/>
        <end position="489"/>
    </location>
</feature>
<dbReference type="Proteomes" id="UP000747399">
    <property type="component" value="Unassembled WGS sequence"/>
</dbReference>
<comment type="caution">
    <text evidence="3">The sequence shown here is derived from an EMBL/GenBank/DDBJ whole genome shotgun (WGS) entry which is preliminary data.</text>
</comment>
<accession>A0A8J4ARL8</accession>
<evidence type="ECO:0000313" key="4">
    <source>
        <dbReference type="Proteomes" id="UP000747399"/>
    </source>
</evidence>
<feature type="compositionally biased region" description="Low complexity" evidence="2">
    <location>
        <begin position="357"/>
        <end position="366"/>
    </location>
</feature>